<evidence type="ECO:0000256" key="2">
    <source>
        <dbReference type="ARBA" id="ARBA00022679"/>
    </source>
</evidence>
<proteinExistence type="predicted"/>
<comment type="pathway">
    <text evidence="13">Lipid metabolism; leukotriene C4 biosynthesis.</text>
</comment>
<dbReference type="GO" id="GO:0006629">
    <property type="term" value="P:lipid metabolic process"/>
    <property type="evidence" value="ECO:0007669"/>
    <property type="project" value="UniProtKB-KW"/>
</dbReference>
<evidence type="ECO:0000256" key="19">
    <source>
        <dbReference type="ARBA" id="ARBA00075145"/>
    </source>
</evidence>
<evidence type="ECO:0000256" key="8">
    <source>
        <dbReference type="ARBA" id="ARBA00023128"/>
    </source>
</evidence>
<evidence type="ECO:0000256" key="18">
    <source>
        <dbReference type="ARBA" id="ARBA00069748"/>
    </source>
</evidence>
<feature type="transmembrane region" description="Helical" evidence="21">
    <location>
        <begin position="122"/>
        <end position="145"/>
    </location>
</feature>
<dbReference type="Gene3D" id="1.20.120.550">
    <property type="entry name" value="Membrane associated eicosanoid/glutathione metabolism-like domain"/>
    <property type="match status" value="1"/>
</dbReference>
<dbReference type="InterPro" id="IPR023352">
    <property type="entry name" value="MAPEG-like_dom_sf"/>
</dbReference>
<keyword evidence="7" id="KW-0443">Lipid metabolism</keyword>
<evidence type="ECO:0000256" key="10">
    <source>
        <dbReference type="ARBA" id="ARBA00023139"/>
    </source>
</evidence>
<evidence type="ECO:0000256" key="9">
    <source>
        <dbReference type="ARBA" id="ARBA00023136"/>
    </source>
</evidence>
<evidence type="ECO:0000256" key="3">
    <source>
        <dbReference type="ARBA" id="ARBA00022692"/>
    </source>
</evidence>
<evidence type="ECO:0000313" key="22">
    <source>
        <dbReference type="EMBL" id="OCH96439.1"/>
    </source>
</evidence>
<keyword evidence="4" id="KW-1000">Mitochondrion outer membrane</keyword>
<dbReference type="Proteomes" id="UP000250043">
    <property type="component" value="Unassembled WGS sequence"/>
</dbReference>
<dbReference type="SUPFAM" id="SSF161084">
    <property type="entry name" value="MAPEG domain-like"/>
    <property type="match status" value="1"/>
</dbReference>
<evidence type="ECO:0000313" key="23">
    <source>
        <dbReference type="Proteomes" id="UP000250043"/>
    </source>
</evidence>
<evidence type="ECO:0000256" key="16">
    <source>
        <dbReference type="ARBA" id="ARBA00049298"/>
    </source>
</evidence>
<name>A0A8E2DUV8_9APHY</name>
<dbReference type="EMBL" id="KV722330">
    <property type="protein sequence ID" value="OCH96439.1"/>
    <property type="molecule type" value="Genomic_DNA"/>
</dbReference>
<evidence type="ECO:0000256" key="17">
    <source>
        <dbReference type="ARBA" id="ARBA00051411"/>
    </source>
</evidence>
<dbReference type="GO" id="GO:0004602">
    <property type="term" value="F:glutathione peroxidase activity"/>
    <property type="evidence" value="ECO:0007669"/>
    <property type="project" value="TreeGrafter"/>
</dbReference>
<dbReference type="PANTHER" id="PTHR10250">
    <property type="entry name" value="MICROSOMAL GLUTATHIONE S-TRANSFERASE"/>
    <property type="match status" value="1"/>
</dbReference>
<dbReference type="InterPro" id="IPR001129">
    <property type="entry name" value="Membr-assoc_MAPEG"/>
</dbReference>
<dbReference type="PANTHER" id="PTHR10250:SF26">
    <property type="entry name" value="GLUTATHIONE S-TRANSFERASE 3, MITOCHONDRIAL"/>
    <property type="match status" value="1"/>
</dbReference>
<evidence type="ECO:0000256" key="15">
    <source>
        <dbReference type="ARBA" id="ARBA00039056"/>
    </source>
</evidence>
<organism evidence="22 23">
    <name type="scientific">Obba rivulosa</name>
    <dbReference type="NCBI Taxonomy" id="1052685"/>
    <lineage>
        <taxon>Eukaryota</taxon>
        <taxon>Fungi</taxon>
        <taxon>Dikarya</taxon>
        <taxon>Basidiomycota</taxon>
        <taxon>Agaricomycotina</taxon>
        <taxon>Agaricomycetes</taxon>
        <taxon>Polyporales</taxon>
        <taxon>Gelatoporiaceae</taxon>
        <taxon>Obba</taxon>
    </lineage>
</organism>
<evidence type="ECO:0000256" key="1">
    <source>
        <dbReference type="ARBA" id="ARBA00004374"/>
    </source>
</evidence>
<keyword evidence="2" id="KW-0808">Transferase</keyword>
<evidence type="ECO:0000256" key="13">
    <source>
        <dbReference type="ARBA" id="ARBA00037884"/>
    </source>
</evidence>
<dbReference type="GO" id="GO:0005635">
    <property type="term" value="C:nuclear envelope"/>
    <property type="evidence" value="ECO:0007669"/>
    <property type="project" value="TreeGrafter"/>
</dbReference>
<evidence type="ECO:0000256" key="5">
    <source>
        <dbReference type="ARBA" id="ARBA00022989"/>
    </source>
</evidence>
<dbReference type="InterPro" id="IPR050997">
    <property type="entry name" value="MAPEG"/>
</dbReference>
<dbReference type="GO" id="GO:0005741">
    <property type="term" value="C:mitochondrial outer membrane"/>
    <property type="evidence" value="ECO:0007669"/>
    <property type="project" value="UniProtKB-SubCell"/>
</dbReference>
<comment type="subcellular location">
    <subcellularLocation>
        <location evidence="1">Mitochondrion outer membrane</location>
        <topology evidence="1">Multi-pass membrane protein</topology>
    </subcellularLocation>
</comment>
<keyword evidence="9 21" id="KW-0472">Membrane</keyword>
<comment type="pathway">
    <text evidence="14">Lipid metabolism; arachidonate metabolism.</text>
</comment>
<keyword evidence="23" id="KW-1185">Reference proteome</keyword>
<keyword evidence="8" id="KW-0496">Mitochondrion</keyword>
<evidence type="ECO:0000256" key="20">
    <source>
        <dbReference type="ARBA" id="ARBA00076908"/>
    </source>
</evidence>
<evidence type="ECO:0000256" key="14">
    <source>
        <dbReference type="ARBA" id="ARBA00037916"/>
    </source>
</evidence>
<reference evidence="22 23" key="1">
    <citation type="submission" date="2016-07" db="EMBL/GenBank/DDBJ databases">
        <title>Draft genome of the white-rot fungus Obba rivulosa 3A-2.</title>
        <authorList>
            <consortium name="DOE Joint Genome Institute"/>
            <person name="Miettinen O."/>
            <person name="Riley R."/>
            <person name="Acob R."/>
            <person name="Barry K."/>
            <person name="Cullen D."/>
            <person name="De Vries R."/>
            <person name="Hainaut M."/>
            <person name="Hatakka A."/>
            <person name="Henrissat B."/>
            <person name="Hilden K."/>
            <person name="Kuo R."/>
            <person name="Labutti K."/>
            <person name="Lipzen A."/>
            <person name="Makela M.R."/>
            <person name="Sandor L."/>
            <person name="Spatafora J.W."/>
            <person name="Grigoriev I.V."/>
            <person name="Hibbett D.S."/>
        </authorList>
    </citation>
    <scope>NUCLEOTIDE SEQUENCE [LARGE SCALE GENOMIC DNA]</scope>
    <source>
        <strain evidence="22 23">3A-2</strain>
    </source>
</reference>
<evidence type="ECO:0000256" key="4">
    <source>
        <dbReference type="ARBA" id="ARBA00022787"/>
    </source>
</evidence>
<dbReference type="EC" id="4.4.1.20" evidence="15"/>
<sequence>MATAIIIPRDYVYPVATVTSVFWLTTWQMIKVGRARKAANIPYPQVYADKAEAAASPQAQVFNCAQRAHQNTLENLPTVLFSTLILGLKHPVYAASLCGVWTVFRVFYTIGYSTGDPKKRNLFGSAAVNAFSTLGLLLGATYTAVKLVTDSL</sequence>
<dbReference type="GO" id="GO:0004364">
    <property type="term" value="F:glutathione transferase activity"/>
    <property type="evidence" value="ECO:0007669"/>
    <property type="project" value="TreeGrafter"/>
</dbReference>
<keyword evidence="6" id="KW-0560">Oxidoreductase</keyword>
<dbReference type="GO" id="GO:0004464">
    <property type="term" value="F:leukotriene-C4 synthase activity"/>
    <property type="evidence" value="ECO:0007669"/>
    <property type="project" value="UniProtKB-EC"/>
</dbReference>
<dbReference type="OrthoDB" id="410651at2759"/>
<protein>
    <recommendedName>
        <fullName evidence="18">Glutathione S-transferase 3, mitochondrial</fullName>
        <ecNumber evidence="15">4.4.1.20</ecNumber>
    </recommendedName>
    <alternativeName>
        <fullName evidence="19">Glutathione peroxidase MGST3</fullName>
    </alternativeName>
    <alternativeName>
        <fullName evidence="20">LTC4 synthase MGST3</fullName>
    </alternativeName>
</protein>
<evidence type="ECO:0000256" key="21">
    <source>
        <dbReference type="SAM" id="Phobius"/>
    </source>
</evidence>
<keyword evidence="3 21" id="KW-0812">Transmembrane</keyword>
<dbReference type="Pfam" id="PF01124">
    <property type="entry name" value="MAPEG"/>
    <property type="match status" value="1"/>
</dbReference>
<gene>
    <name evidence="22" type="ORF">OBBRIDRAFT_808970</name>
</gene>
<feature type="transmembrane region" description="Helical" evidence="21">
    <location>
        <begin position="12"/>
        <end position="30"/>
    </location>
</feature>
<keyword evidence="5 21" id="KW-1133">Transmembrane helix</keyword>
<evidence type="ECO:0000256" key="12">
    <source>
        <dbReference type="ARBA" id="ARBA00023288"/>
    </source>
</evidence>
<keyword evidence="11" id="KW-0456">Lyase</keyword>
<keyword evidence="10" id="KW-0564">Palmitate</keyword>
<comment type="catalytic activity">
    <reaction evidence="17">
        <text>15-deoxy-Delta(12,14)-prostaglandin J2 + glutathione = 15-deoxy-Delta(12,14)-prostaglandin J2-S-(R)-glutathione</text>
        <dbReference type="Rhea" id="RHEA:75963"/>
        <dbReference type="ChEBI" id="CHEBI:57925"/>
        <dbReference type="ChEBI" id="CHEBI:85236"/>
        <dbReference type="ChEBI" id="CHEBI:194498"/>
    </reaction>
    <physiologicalReaction direction="left-to-right" evidence="17">
        <dbReference type="Rhea" id="RHEA:75964"/>
    </physiologicalReaction>
</comment>
<keyword evidence="12" id="KW-0449">Lipoprotein</keyword>
<evidence type="ECO:0000256" key="11">
    <source>
        <dbReference type="ARBA" id="ARBA00023239"/>
    </source>
</evidence>
<dbReference type="GO" id="GO:0005783">
    <property type="term" value="C:endoplasmic reticulum"/>
    <property type="evidence" value="ECO:0007669"/>
    <property type="project" value="TreeGrafter"/>
</dbReference>
<accession>A0A8E2DUV8</accession>
<dbReference type="AlphaFoldDB" id="A0A8E2DUV8"/>
<evidence type="ECO:0000256" key="6">
    <source>
        <dbReference type="ARBA" id="ARBA00023002"/>
    </source>
</evidence>
<evidence type="ECO:0000256" key="7">
    <source>
        <dbReference type="ARBA" id="ARBA00023098"/>
    </source>
</evidence>
<dbReference type="FunFam" id="1.20.120.550:FF:000004">
    <property type="entry name" value="Microsomal glutathione S-transferase 3"/>
    <property type="match status" value="1"/>
</dbReference>
<comment type="catalytic activity">
    <reaction evidence="16">
        <text>leukotriene C4 = leukotriene A4 + glutathione</text>
        <dbReference type="Rhea" id="RHEA:17617"/>
        <dbReference type="ChEBI" id="CHEBI:57463"/>
        <dbReference type="ChEBI" id="CHEBI:57925"/>
        <dbReference type="ChEBI" id="CHEBI:57973"/>
        <dbReference type="EC" id="4.4.1.20"/>
    </reaction>
    <physiologicalReaction direction="right-to-left" evidence="16">
        <dbReference type="Rhea" id="RHEA:17619"/>
    </physiologicalReaction>
</comment>